<evidence type="ECO:0000313" key="2">
    <source>
        <dbReference type="Proteomes" id="UP000187439"/>
    </source>
</evidence>
<organism evidence="1 2">
    <name type="scientific">Paenibacillus odorifer</name>
    <dbReference type="NCBI Taxonomy" id="189426"/>
    <lineage>
        <taxon>Bacteria</taxon>
        <taxon>Bacillati</taxon>
        <taxon>Bacillota</taxon>
        <taxon>Bacilli</taxon>
        <taxon>Bacillales</taxon>
        <taxon>Paenibacillaceae</taxon>
        <taxon>Paenibacillus</taxon>
    </lineage>
</organism>
<dbReference type="GO" id="GO:0005524">
    <property type="term" value="F:ATP binding"/>
    <property type="evidence" value="ECO:0007669"/>
    <property type="project" value="UniProtKB-KW"/>
</dbReference>
<reference evidence="1 2" key="1">
    <citation type="submission" date="2016-10" db="EMBL/GenBank/DDBJ databases">
        <title>Paenibacillus species isolates.</title>
        <authorList>
            <person name="Beno S.M."/>
        </authorList>
    </citation>
    <scope>NUCLEOTIDE SEQUENCE [LARGE SCALE GENOMIC DNA]</scope>
    <source>
        <strain evidence="1 2">FSL H7-0710</strain>
    </source>
</reference>
<accession>A0A1R0XYD3</accession>
<dbReference type="OrthoDB" id="4770405at2"/>
<sequence length="2092" mass="239792">MDQDLVRYSRAGDVFHYRWAARRCLRMISPKSLIRHIFIEGSKEREMAGEYVIDVSEYVNSLEGNLDRILYYQLKHSTVRKDQSFTLSDLKGTIEGFAKRYNEHLKDNLMASVNISFVFVSNRPVFEKVKENIKNIISGEQVDKRFLNTLSKYVNLQGDEIKKFCLNLEFADSEGDYNVQKHELRVEISQLLAGTVNNSQINHITSLVQEKALPHNKEPIVREEVLRYFEVTSERELFPAPPEFEELKEMVPRVQYNELLNLMMSQTSPVIVHASGGVGKTVFARTIVKMIPTGSIGILYDCFGGGRYRNRSEHRHQHSDALIQIVNELAAQGLCDPLIAQHGASEKDIMRKFLDRLEFTVEVLKKTKNDAQLIILLDAADNAEMAAKEVNEPCFANELMRESMPEGCILVALCRTERIHFLRPKAYIPQFELPAFSEEETLLHLRSFFSHASHDDGQEFHRLTSANPRVQANALNAGHSTLTEVLKSLGPSGTTVEDQISNQLDIAIATVVDRHPQDYQKYIKSICSGLATLPPFIPLGVLAAAAETDEATVRSFVSDLGRPLWISDTSVQFRDEPTETWFKEKFAASKELINRYVDHLRPLAVGDSYVATALPSLLLQSGNYNELINLALSDQLLPQNNPIDVRSIRLYRLQFAYKAALRQERYADAIKLAVRAGEETAGMNRQLQILRKNVDLIAPLQSVEKVQEYAFRRSIRGKWDGSSNIYSASLLATVPHLKGEARGYVRAAHNWLHLYFEERRKRKEEFNQERLEDDDIVELANAHFHLFGIEDAADFLLGWSPNNVTYRITGPFVKRLIDAGKLEVAQSLIKVAPREQYLVIATVHELLKVGYVPHASCLKESLILLTSDPARIPRPEYAYNDTTLSAIVSFLEVCAANKLPKEQILRVLRHYSPERAPMALTSNHQSIEREAYLRAVALKCALLNNFELDINDLIPSMILEERKERNFDQSVQEFKEIVGRLLPWYFVRIRILLNDYSNMSEAIENANSLSTKAHGQRYQGYDAIPYEISRVKIDVLMYFSNADTSQVNQYFVDHLKENRQILIQDRIGALRSAIRNEHLSGIKINLEQAAINEIISDSSLETETRAELLIDLARAVLSADRDDAAVYFNDAIEAVSKFGDEIVERWMALVALANRSAESEHVSPEHAYRFIRCAELIGENVVREKHWDRNGAIEICVRLNPHSALAALSRWRDREVGWFDRQLPALAEEIVISKSISPSVAWSLSAFFVDYGIAGFAELCIENEQDEKKRQSILEAVITDLELSEASETNWSILERVAQKHGIKSDKLDKIIAFHAGNHKSRTEKKVKNDPHTVHHSEQQINFENIFDSVELTSYLGIQIALNRFNEATARPYNRRDFWNEMYSRVHNSDAVKVLNEIVLVDCADIYDIQAALSTVPQEWMNKVSVKRIWSGVLEDVARRFAYRFTERGTLDFFVEKIYTDEHTKESMQKGIFEGLSTSGDLINASTFFGFAQMASSLISPEEAKGTLAFALSRFELHVDDEFADGPWSDWLVPPLEKNEAFAGFIWATLGSPRAEIRWRAAHAVRRLAALDCEAEIDALILWLERNKVDAYGNNKLPFYNLHARLYLLIAIARVSISKPSIIKKHHAVFLRHALGDFVHVLIQKFSSEVALNIERAYPGTYSGDTVEQLHKVGVSSFPIKNVGYNDLFDSYWHRAGLVDKSLKFHHGYDFDSYWFEPLGDVFGLKSKQVEELATEVIVKEWRIKNDNDPRAALWRSEQNGRGTWHSHYSYPHIDNYRFYLSYHSMFVVAAKVLEKMPIVHQREWRENEWGSWLERHVLTRKDGYWLYDRRDPVPLFPREWLLKSDDKNWKSEVSTYDFFDEVVFERDGEIWLNVYGSRDVSDSERKAHSYVTSALVLPEGSQSLMNALIACSSPHDFKLPEYQEEDMEFTEYPFELKGWVLRSDTSAGLDRFDPHAADIDFPPYVIGQTIVEKMNLTCDYEQRMWFSPESNDPCVNCEIWSASRLVPDQDPSNKGNLLSASLSFLRKVCSIFKCEIIFEVQIDREYKQKSYMRREHSDEYTPPNNKLFILSADGRLRDSESYYEFGKGVGH</sequence>
<dbReference type="EMBL" id="MPTC01000011">
    <property type="protein sequence ID" value="OMD40106.1"/>
    <property type="molecule type" value="Genomic_DNA"/>
</dbReference>
<keyword evidence="1" id="KW-0547">Nucleotide-binding</keyword>
<name>A0A1R0XYD3_9BACL</name>
<keyword evidence="1" id="KW-0067">ATP-binding</keyword>
<dbReference type="SUPFAM" id="SSF52540">
    <property type="entry name" value="P-loop containing nucleoside triphosphate hydrolases"/>
    <property type="match status" value="1"/>
</dbReference>
<gene>
    <name evidence="1" type="ORF">BSK52_14535</name>
</gene>
<dbReference type="InterPro" id="IPR027417">
    <property type="entry name" value="P-loop_NTPase"/>
</dbReference>
<dbReference type="RefSeq" id="WP_076119697.1">
    <property type="nucleotide sequence ID" value="NZ_MPTC01000011.1"/>
</dbReference>
<evidence type="ECO:0000313" key="1">
    <source>
        <dbReference type="EMBL" id="OMD40106.1"/>
    </source>
</evidence>
<comment type="caution">
    <text evidence="1">The sequence shown here is derived from an EMBL/GenBank/DDBJ whole genome shotgun (WGS) entry which is preliminary data.</text>
</comment>
<dbReference type="Proteomes" id="UP000187439">
    <property type="component" value="Unassembled WGS sequence"/>
</dbReference>
<proteinExistence type="predicted"/>
<protein>
    <submittedName>
        <fullName evidence="1">ATP-binding protein</fullName>
    </submittedName>
</protein>